<dbReference type="RefSeq" id="XP_026195323.1">
    <property type="nucleotide sequence ID" value="XM_026339538.1"/>
</dbReference>
<dbReference type="InterPro" id="IPR008139">
    <property type="entry name" value="SaposinB_dom"/>
</dbReference>
<dbReference type="InterPro" id="IPR007856">
    <property type="entry name" value="SapB_1"/>
</dbReference>
<reference evidence="9" key="1">
    <citation type="submission" date="2021-04" db="EMBL/GenBank/DDBJ databases">
        <authorList>
            <consortium name="Wellcome Sanger Institute Data Sharing"/>
        </authorList>
    </citation>
    <scope>NUCLEOTIDE SEQUENCE [LARGE SCALE GENOMIC DNA]</scope>
</reference>
<feature type="chain" id="PRO_5031493530" description="Saposin B-type domain-containing protein" evidence="7">
    <location>
        <begin position="21"/>
        <end position="270"/>
    </location>
</feature>
<keyword evidence="4" id="KW-0677">Repeat</keyword>
<keyword evidence="3 7" id="KW-0732">Signal</keyword>
<keyword evidence="10" id="KW-1185">Reference proteome</keyword>
<evidence type="ECO:0000256" key="2">
    <source>
        <dbReference type="ARBA" id="ARBA00022525"/>
    </source>
</evidence>
<evidence type="ECO:0000256" key="3">
    <source>
        <dbReference type="ARBA" id="ARBA00022729"/>
    </source>
</evidence>
<evidence type="ECO:0000256" key="5">
    <source>
        <dbReference type="ARBA" id="ARBA00023157"/>
    </source>
</evidence>
<reference evidence="9" key="2">
    <citation type="submission" date="2025-08" db="UniProtKB">
        <authorList>
            <consortium name="Ensembl"/>
        </authorList>
    </citation>
    <scope>IDENTIFICATION</scope>
</reference>
<dbReference type="Ensembl" id="ENSATET00000038719.2">
    <property type="protein sequence ID" value="ENSATEP00000045363.1"/>
    <property type="gene ID" value="ENSATEG00000028313.2"/>
</dbReference>
<dbReference type="InParanoid" id="A0A7N6F9K3"/>
<dbReference type="GO" id="GO:0005576">
    <property type="term" value="C:extracellular region"/>
    <property type="evidence" value="ECO:0007669"/>
    <property type="project" value="UniProtKB-SubCell"/>
</dbReference>
<name>A0A7N6F9K3_ANATE</name>
<accession>A0A7N6F9K3</accession>
<keyword evidence="5" id="KW-1015">Disulfide bond</keyword>
<dbReference type="GO" id="GO:0016020">
    <property type="term" value="C:membrane"/>
    <property type="evidence" value="ECO:0007669"/>
    <property type="project" value="GOC"/>
</dbReference>
<evidence type="ECO:0000256" key="1">
    <source>
        <dbReference type="ARBA" id="ARBA00004613"/>
    </source>
</evidence>
<evidence type="ECO:0000259" key="8">
    <source>
        <dbReference type="PROSITE" id="PS50015"/>
    </source>
</evidence>
<dbReference type="InterPro" id="IPR051428">
    <property type="entry name" value="Sphingo_Act-Surfact_Prot"/>
</dbReference>
<evidence type="ECO:0000313" key="9">
    <source>
        <dbReference type="Ensembl" id="ENSATEP00000045363.1"/>
    </source>
</evidence>
<sequence length="270" mass="30018">MALLKFALLLSIGFQGCALASNLNTEVFLNVLNVPQETRTGNVCQDCTQIFELLADMLSNPDLQKKIMTGIESLCDYMPGATSKLCKEEVEKMLPLAINLITGLIKPAEVCKMIGLCGSCDQQEKILRYLVAKALQDTVTSENQVQPTSQCSFCLFLVKTLESLLPKERTEGAVTKLLEEICHILPSTYKDQCEAIIEKFSKIVLDALLQYATPQNICALIHLCNGQEAPVVDPCTLATYRCRDIKTAVKCGTMFYCHQYAWKPLNYNTL</sequence>
<protein>
    <recommendedName>
        <fullName evidence="8">Saposin B-type domain-containing protein</fullName>
    </recommendedName>
</protein>
<dbReference type="PANTHER" id="PTHR11480">
    <property type="entry name" value="SAPOSIN-RELATED"/>
    <property type="match status" value="1"/>
</dbReference>
<organism evidence="9 10">
    <name type="scientific">Anabas testudineus</name>
    <name type="common">Climbing perch</name>
    <name type="synonym">Anthias testudineus</name>
    <dbReference type="NCBI Taxonomy" id="64144"/>
    <lineage>
        <taxon>Eukaryota</taxon>
        <taxon>Metazoa</taxon>
        <taxon>Chordata</taxon>
        <taxon>Craniata</taxon>
        <taxon>Vertebrata</taxon>
        <taxon>Euteleostomi</taxon>
        <taxon>Actinopterygii</taxon>
        <taxon>Neopterygii</taxon>
        <taxon>Teleostei</taxon>
        <taxon>Neoteleostei</taxon>
        <taxon>Acanthomorphata</taxon>
        <taxon>Anabantaria</taxon>
        <taxon>Anabantiformes</taxon>
        <taxon>Anabantoidei</taxon>
        <taxon>Anabantidae</taxon>
        <taxon>Anabas</taxon>
    </lineage>
</organism>
<dbReference type="OrthoDB" id="8889685at2759"/>
<dbReference type="SMART" id="SM00741">
    <property type="entry name" value="SapB"/>
    <property type="match status" value="2"/>
</dbReference>
<dbReference type="GO" id="GO:0005764">
    <property type="term" value="C:lysosome"/>
    <property type="evidence" value="ECO:0007669"/>
    <property type="project" value="InterPro"/>
</dbReference>
<feature type="signal peptide" evidence="7">
    <location>
        <begin position="1"/>
        <end position="20"/>
    </location>
</feature>
<dbReference type="PRINTS" id="PR01797">
    <property type="entry name" value="SAPOSIN"/>
</dbReference>
<dbReference type="Pfam" id="PF03489">
    <property type="entry name" value="SapB_2"/>
    <property type="match status" value="2"/>
</dbReference>
<dbReference type="GO" id="GO:0006665">
    <property type="term" value="P:sphingolipid metabolic process"/>
    <property type="evidence" value="ECO:0007669"/>
    <property type="project" value="InterPro"/>
</dbReference>
<dbReference type="PANTHER" id="PTHR11480:SF99">
    <property type="entry name" value="SURFACTANT PROTEIN BB"/>
    <property type="match status" value="1"/>
</dbReference>
<dbReference type="GeneID" id="113148066"/>
<dbReference type="GeneTree" id="ENSGT00940000164890"/>
<dbReference type="Proteomes" id="UP000265040">
    <property type="component" value="Chromosome 22"/>
</dbReference>
<dbReference type="CTD" id="794185"/>
<keyword evidence="6" id="KW-0325">Glycoprotein</keyword>
<evidence type="ECO:0000256" key="7">
    <source>
        <dbReference type="SAM" id="SignalP"/>
    </source>
</evidence>
<dbReference type="Pfam" id="PF05184">
    <property type="entry name" value="SapB_1"/>
    <property type="match status" value="2"/>
</dbReference>
<dbReference type="AlphaFoldDB" id="A0A7N6F9K3"/>
<dbReference type="InterPro" id="IPR011001">
    <property type="entry name" value="Saposin-like"/>
</dbReference>
<reference evidence="9" key="3">
    <citation type="submission" date="2025-09" db="UniProtKB">
        <authorList>
            <consortium name="Ensembl"/>
        </authorList>
    </citation>
    <scope>IDENTIFICATION</scope>
</reference>
<dbReference type="InterPro" id="IPR008138">
    <property type="entry name" value="SapB_2"/>
</dbReference>
<dbReference type="SUPFAM" id="SSF47862">
    <property type="entry name" value="Saposin"/>
    <property type="match status" value="2"/>
</dbReference>
<dbReference type="Pfam" id="PF02199">
    <property type="entry name" value="SapA"/>
    <property type="match status" value="1"/>
</dbReference>
<evidence type="ECO:0000313" key="10">
    <source>
        <dbReference type="Proteomes" id="UP000265040"/>
    </source>
</evidence>
<dbReference type="Gene3D" id="1.10.225.10">
    <property type="entry name" value="Saposin-like"/>
    <property type="match status" value="2"/>
</dbReference>
<proteinExistence type="predicted"/>
<evidence type="ECO:0000256" key="6">
    <source>
        <dbReference type="ARBA" id="ARBA00023180"/>
    </source>
</evidence>
<evidence type="ECO:0000256" key="4">
    <source>
        <dbReference type="ARBA" id="ARBA00022737"/>
    </source>
</evidence>
<comment type="subcellular location">
    <subcellularLocation>
        <location evidence="1">Secreted</location>
    </subcellularLocation>
</comment>
<dbReference type="InterPro" id="IPR003119">
    <property type="entry name" value="SAP_A"/>
</dbReference>
<dbReference type="PROSITE" id="PS50015">
    <property type="entry name" value="SAP_B"/>
    <property type="match status" value="2"/>
</dbReference>
<keyword evidence="2" id="KW-0964">Secreted</keyword>
<dbReference type="InterPro" id="IPR008373">
    <property type="entry name" value="Saposin"/>
</dbReference>
<feature type="domain" description="Saposin B-type" evidence="8">
    <location>
        <begin position="147"/>
        <end position="228"/>
    </location>
</feature>
<dbReference type="PROSITE" id="PS51257">
    <property type="entry name" value="PROKAR_LIPOPROTEIN"/>
    <property type="match status" value="1"/>
</dbReference>
<feature type="domain" description="Saposin B-type" evidence="8">
    <location>
        <begin position="40"/>
        <end position="121"/>
    </location>
</feature>